<name>A0AAV4V346_CAEEX</name>
<dbReference type="Proteomes" id="UP001054945">
    <property type="component" value="Unassembled WGS sequence"/>
</dbReference>
<gene>
    <name evidence="2" type="ORF">CEXT_37791</name>
</gene>
<dbReference type="AlphaFoldDB" id="A0AAV4V346"/>
<proteinExistence type="predicted"/>
<evidence type="ECO:0000313" key="3">
    <source>
        <dbReference type="Proteomes" id="UP001054945"/>
    </source>
</evidence>
<feature type="region of interest" description="Disordered" evidence="1">
    <location>
        <begin position="65"/>
        <end position="84"/>
    </location>
</feature>
<comment type="caution">
    <text evidence="2">The sequence shown here is derived from an EMBL/GenBank/DDBJ whole genome shotgun (WGS) entry which is preliminary data.</text>
</comment>
<protein>
    <submittedName>
        <fullName evidence="2">Uncharacterized protein</fullName>
    </submittedName>
</protein>
<sequence>MLMKLICSRIYFASDADSSGETDRKKKAATGVCIAVREIHPKPLREQLGFFTVFAENLKKEKQSSKTKCSDLRRDGIRSENKQRRNYPEAIVAIASG</sequence>
<evidence type="ECO:0000313" key="2">
    <source>
        <dbReference type="EMBL" id="GIY64607.1"/>
    </source>
</evidence>
<dbReference type="EMBL" id="BPLR01013901">
    <property type="protein sequence ID" value="GIY64607.1"/>
    <property type="molecule type" value="Genomic_DNA"/>
</dbReference>
<keyword evidence="3" id="KW-1185">Reference proteome</keyword>
<organism evidence="2 3">
    <name type="scientific">Caerostris extrusa</name>
    <name type="common">Bark spider</name>
    <name type="synonym">Caerostris bankana</name>
    <dbReference type="NCBI Taxonomy" id="172846"/>
    <lineage>
        <taxon>Eukaryota</taxon>
        <taxon>Metazoa</taxon>
        <taxon>Ecdysozoa</taxon>
        <taxon>Arthropoda</taxon>
        <taxon>Chelicerata</taxon>
        <taxon>Arachnida</taxon>
        <taxon>Araneae</taxon>
        <taxon>Araneomorphae</taxon>
        <taxon>Entelegynae</taxon>
        <taxon>Araneoidea</taxon>
        <taxon>Araneidae</taxon>
        <taxon>Caerostris</taxon>
    </lineage>
</organism>
<reference evidence="2 3" key="1">
    <citation type="submission" date="2021-06" db="EMBL/GenBank/DDBJ databases">
        <title>Caerostris extrusa draft genome.</title>
        <authorList>
            <person name="Kono N."/>
            <person name="Arakawa K."/>
        </authorList>
    </citation>
    <scope>NUCLEOTIDE SEQUENCE [LARGE SCALE GENOMIC DNA]</scope>
</reference>
<accession>A0AAV4V346</accession>
<evidence type="ECO:0000256" key="1">
    <source>
        <dbReference type="SAM" id="MobiDB-lite"/>
    </source>
</evidence>